<keyword evidence="2" id="KW-1133">Transmembrane helix</keyword>
<keyword evidence="2" id="KW-0812">Transmembrane</keyword>
<dbReference type="RefSeq" id="WP_380136742.1">
    <property type="nucleotide sequence ID" value="NZ_JBHLUI010000008.1"/>
</dbReference>
<evidence type="ECO:0000256" key="2">
    <source>
        <dbReference type="SAM" id="Phobius"/>
    </source>
</evidence>
<keyword evidence="4" id="KW-1185">Reference proteome</keyword>
<sequence>MQWIAPTALVVGVGLLVAAVAGLAGLWWALAAAGAALVLFAVLDERGRQLAGARADVTGREGRVTGAARSDTGEVAAAEPAAGPARTLPRGWGAA</sequence>
<dbReference type="EMBL" id="JBHMDM010000007">
    <property type="protein sequence ID" value="MFB9378588.1"/>
    <property type="molecule type" value="Genomic_DNA"/>
</dbReference>
<feature type="compositionally biased region" description="Low complexity" evidence="1">
    <location>
        <begin position="73"/>
        <end position="85"/>
    </location>
</feature>
<evidence type="ECO:0000313" key="4">
    <source>
        <dbReference type="Proteomes" id="UP001589748"/>
    </source>
</evidence>
<keyword evidence="2" id="KW-0472">Membrane</keyword>
<name>A0ABV5LWW5_9ACTN</name>
<gene>
    <name evidence="3" type="ORF">ACFFVI_16620</name>
</gene>
<dbReference type="Proteomes" id="UP001589748">
    <property type="component" value="Unassembled WGS sequence"/>
</dbReference>
<protein>
    <submittedName>
        <fullName evidence="3">Uncharacterized protein</fullName>
    </submittedName>
</protein>
<proteinExistence type="predicted"/>
<reference evidence="3 4" key="1">
    <citation type="submission" date="2024-09" db="EMBL/GenBank/DDBJ databases">
        <authorList>
            <person name="Sun Q."/>
            <person name="Mori K."/>
        </authorList>
    </citation>
    <scope>NUCLEOTIDE SEQUENCE [LARGE SCALE GENOMIC DNA]</scope>
    <source>
        <strain evidence="3 4">TISTR 1856</strain>
    </source>
</reference>
<comment type="caution">
    <text evidence="3">The sequence shown here is derived from an EMBL/GenBank/DDBJ whole genome shotgun (WGS) entry which is preliminary data.</text>
</comment>
<accession>A0ABV5LWW5</accession>
<evidence type="ECO:0000256" key="1">
    <source>
        <dbReference type="SAM" id="MobiDB-lite"/>
    </source>
</evidence>
<organism evidence="3 4">
    <name type="scientific">Kineococcus gynurae</name>
    <dbReference type="NCBI Taxonomy" id="452979"/>
    <lineage>
        <taxon>Bacteria</taxon>
        <taxon>Bacillati</taxon>
        <taxon>Actinomycetota</taxon>
        <taxon>Actinomycetes</taxon>
        <taxon>Kineosporiales</taxon>
        <taxon>Kineosporiaceae</taxon>
        <taxon>Kineococcus</taxon>
    </lineage>
</organism>
<feature type="region of interest" description="Disordered" evidence="1">
    <location>
        <begin position="62"/>
        <end position="95"/>
    </location>
</feature>
<evidence type="ECO:0000313" key="3">
    <source>
        <dbReference type="EMBL" id="MFB9378588.1"/>
    </source>
</evidence>
<feature type="transmembrane region" description="Helical" evidence="2">
    <location>
        <begin position="12"/>
        <end position="43"/>
    </location>
</feature>